<evidence type="ECO:0000259" key="4">
    <source>
        <dbReference type="PROSITE" id="PS51077"/>
    </source>
</evidence>
<dbReference type="GO" id="GO:0006355">
    <property type="term" value="P:regulation of DNA-templated transcription"/>
    <property type="evidence" value="ECO:0007669"/>
    <property type="project" value="InterPro"/>
</dbReference>
<dbReference type="GO" id="GO:0003677">
    <property type="term" value="F:DNA binding"/>
    <property type="evidence" value="ECO:0007669"/>
    <property type="project" value="InterPro"/>
</dbReference>
<dbReference type="InterPro" id="IPR028082">
    <property type="entry name" value="Peripla_BP_I"/>
</dbReference>
<reference evidence="5" key="1">
    <citation type="submission" date="2020-12" db="EMBL/GenBank/DDBJ databases">
        <title>Leucobacter sp. CAS1, isolated from Chromium sludge.</title>
        <authorList>
            <person name="Xu Z."/>
        </authorList>
    </citation>
    <scope>NUCLEOTIDE SEQUENCE</scope>
    <source>
        <strain evidence="5">CSA1</strain>
    </source>
</reference>
<protein>
    <submittedName>
        <fullName evidence="5">Substrate-binding domain-containing protein</fullName>
    </submittedName>
</protein>
<dbReference type="SUPFAM" id="SSF53822">
    <property type="entry name" value="Periplasmic binding protein-like I"/>
    <property type="match status" value="1"/>
</dbReference>
<comment type="similarity">
    <text evidence="2">Belongs to the bacterial solute-binding protein 2 family.</text>
</comment>
<evidence type="ECO:0000256" key="3">
    <source>
        <dbReference type="ARBA" id="ARBA00022729"/>
    </source>
</evidence>
<name>A0A934UUE9_9MICO</name>
<organism evidence="5 6">
    <name type="scientific">Leucobacter chromiisoli</name>
    <dbReference type="NCBI Taxonomy" id="2796471"/>
    <lineage>
        <taxon>Bacteria</taxon>
        <taxon>Bacillati</taxon>
        <taxon>Actinomycetota</taxon>
        <taxon>Actinomycetes</taxon>
        <taxon>Micrococcales</taxon>
        <taxon>Microbacteriaceae</taxon>
        <taxon>Leucobacter</taxon>
    </lineage>
</organism>
<dbReference type="Proteomes" id="UP000608530">
    <property type="component" value="Unassembled WGS sequence"/>
</dbReference>
<dbReference type="AlphaFoldDB" id="A0A934UUE9"/>
<gene>
    <name evidence="5" type="ORF">JD276_04830</name>
</gene>
<dbReference type="InterPro" id="IPR036388">
    <property type="entry name" value="WH-like_DNA-bd_sf"/>
</dbReference>
<dbReference type="InterPro" id="IPR036390">
    <property type="entry name" value="WH_DNA-bd_sf"/>
</dbReference>
<keyword evidence="6" id="KW-1185">Reference proteome</keyword>
<dbReference type="RefSeq" id="WP_200114435.1">
    <property type="nucleotide sequence ID" value="NZ_JAEHOH010000006.1"/>
</dbReference>
<dbReference type="InterPro" id="IPR005471">
    <property type="entry name" value="Tscrpt_reg_IclR_N"/>
</dbReference>
<dbReference type="Gene3D" id="3.40.50.2300">
    <property type="match status" value="2"/>
</dbReference>
<feature type="domain" description="HTH iclR-type" evidence="4">
    <location>
        <begin position="7"/>
        <end position="68"/>
    </location>
</feature>
<keyword evidence="3" id="KW-0732">Signal</keyword>
<dbReference type="Pfam" id="PF13407">
    <property type="entry name" value="Peripla_BP_4"/>
    <property type="match status" value="1"/>
</dbReference>
<dbReference type="SMART" id="SM00346">
    <property type="entry name" value="HTH_ICLR"/>
    <property type="match status" value="1"/>
</dbReference>
<dbReference type="PANTHER" id="PTHR46847">
    <property type="entry name" value="D-ALLOSE-BINDING PERIPLASMIC PROTEIN-RELATED"/>
    <property type="match status" value="1"/>
</dbReference>
<dbReference type="GO" id="GO:0030246">
    <property type="term" value="F:carbohydrate binding"/>
    <property type="evidence" value="ECO:0007669"/>
    <property type="project" value="UniProtKB-ARBA"/>
</dbReference>
<dbReference type="PANTHER" id="PTHR46847:SF2">
    <property type="entry name" value="ABC TRANSPORTER SUGAR-BINDING PROTEIN"/>
    <property type="match status" value="1"/>
</dbReference>
<dbReference type="GO" id="GO:0030313">
    <property type="term" value="C:cell envelope"/>
    <property type="evidence" value="ECO:0007669"/>
    <property type="project" value="UniProtKB-SubCell"/>
</dbReference>
<dbReference type="Gene3D" id="1.10.10.10">
    <property type="entry name" value="Winged helix-like DNA-binding domain superfamily/Winged helix DNA-binding domain"/>
    <property type="match status" value="1"/>
</dbReference>
<comment type="subcellular location">
    <subcellularLocation>
        <location evidence="1">Cell envelope</location>
    </subcellularLocation>
</comment>
<dbReference type="InterPro" id="IPR025997">
    <property type="entry name" value="SBP_2_dom"/>
</dbReference>
<evidence type="ECO:0000256" key="1">
    <source>
        <dbReference type="ARBA" id="ARBA00004196"/>
    </source>
</evidence>
<dbReference type="PROSITE" id="PS51077">
    <property type="entry name" value="HTH_ICLR"/>
    <property type="match status" value="1"/>
</dbReference>
<proteinExistence type="inferred from homology"/>
<accession>A0A934UUE9</accession>
<dbReference type="SUPFAM" id="SSF46785">
    <property type="entry name" value="Winged helix' DNA-binding domain"/>
    <property type="match status" value="1"/>
</dbReference>
<dbReference type="Pfam" id="PF09339">
    <property type="entry name" value="HTH_IclR"/>
    <property type="match status" value="1"/>
</dbReference>
<evidence type="ECO:0000313" key="6">
    <source>
        <dbReference type="Proteomes" id="UP000608530"/>
    </source>
</evidence>
<sequence length="363" mass="37845">MTPHTRSPAVARAAAILRLLAASPAPQTVASIVQATALPKTSVLGICRALADERLLARGANGSYALGPRVAEFAAAARLTAEQSLKFGLLIPTRDNEYYTALIEAAEEAMQEAGGELIVLQADEDPDRQQAQWQELLDLGADVVLIDSVDSDALGRQLRHSQRADVPVVAVGSRMSGVNASVSSDNTQAGLLAGRFLASRLGPGAKVAVVDGLRKNANADRVAGFREALLEFSGVELVAHIRGDHDNPEAGGAAMHRALDEHPDLAGAFAVCDPIAFGASEVARGAGRPIPIASVDGRARAIDQITGAGPIVATAAQDPARIIRTALDIARNLCRGVDPPQGTVLIPVRLITEQNAGGYTPWL</sequence>
<dbReference type="EMBL" id="JAEHOH010000006">
    <property type="protein sequence ID" value="MBK0418356.1"/>
    <property type="molecule type" value="Genomic_DNA"/>
</dbReference>
<evidence type="ECO:0000256" key="2">
    <source>
        <dbReference type="ARBA" id="ARBA00007639"/>
    </source>
</evidence>
<evidence type="ECO:0000313" key="5">
    <source>
        <dbReference type="EMBL" id="MBK0418356.1"/>
    </source>
</evidence>
<comment type="caution">
    <text evidence="5">The sequence shown here is derived from an EMBL/GenBank/DDBJ whole genome shotgun (WGS) entry which is preliminary data.</text>
</comment>